<evidence type="ECO:0000256" key="6">
    <source>
        <dbReference type="ARBA" id="ARBA00022917"/>
    </source>
</evidence>
<dbReference type="Pfam" id="PF00133">
    <property type="entry name" value="tRNA-synt_1"/>
    <property type="match status" value="2"/>
</dbReference>
<sequence>MSQYIPKTIEEPLVESWEKESSYKAKDSSSSKKLYVLPMFPYPSGAGLHVGHVRNYTGTDVLARFFRMNGYNVLHPIGWDAFGLPAENAAVKAKKNPMDMVPDNIKTFQRQMKRLGFSYDWSREFSTSDPEYYKWTQWLFIQFFKLGMLYKKEMPVYYCEFCKTGLAEEEVLPNGTHERCGKPIVRKTLPQWVFNITAYADRLLDDLEGLDWPHGILEMQKNWIGKSEGAEVRFKLVSGPASEQPQHKNSPCRATCQQHEIKVFTTRPDTLFGVTAVVLAPEHELVKKILKNHIKISINYYKDIQKYVEQAGKKLDLQRTDLNKEKTGVPTGLFAVNPVNGEKVPVWVADYVLGYYGYGAVMLVPAHDDRDFAFAKKYGLKIKYVISKNTTLLRPAERDYGGQVEQSKNGSKPYTGYGYMIPLKEVETFFEDSRFFKNPVSSQDFHAMVVKKLEGLHIGKRQAQYKLRDWIFSRQRYWGEPIPMVHCEKCGWSSIPEDQLPLELPYIKSYEPPKTGESPLSQVKSFVKTTCPNCGGEARRETDTMPNWAGSCWYFLAFSFWDKEKANSKSQIPRFAKATPGEPSPKKIPNPNNQNSNLFGIWNLEFGASIKKWLPVDWYVGGAEHAVLHLLYSRFWVKMLYDLKLVSFKEPFLRLRNQGMVLGPDHQKMSKSLGNVINPDDVVNEFGADTIRIYEMFMAPYNQEIAWSTHALQGGYRFLKRVWNLYEKGIENSDLRIKNPETKELNLKLNKTIKKVTKDIEELKFNTAIAAMMEFINEWEKQIQNSKFKIQNYNSKGKTKKPDNNGTIQQLNNSFSTYHAKRFLQILAPFAPFITEEIWKNTFKEKASIHLSRWPQVEEHALMDPEVVIPIQVNGKVRTVVKIKHADMTKESVLEAALKDEKIQKYVKGKSCKIHFVPGRIMNLIVT</sequence>
<dbReference type="EMBL" id="PEZG01000029">
    <property type="protein sequence ID" value="PIS15880.1"/>
    <property type="molecule type" value="Genomic_DNA"/>
</dbReference>
<dbReference type="FunFam" id="1.10.730.10:FF:000002">
    <property type="entry name" value="Leucine--tRNA ligase"/>
    <property type="match status" value="1"/>
</dbReference>
<dbReference type="Pfam" id="PF08264">
    <property type="entry name" value="Anticodon_1"/>
    <property type="match status" value="1"/>
</dbReference>
<dbReference type="PANTHER" id="PTHR43740">
    <property type="entry name" value="LEUCYL-TRNA SYNTHETASE"/>
    <property type="match status" value="1"/>
</dbReference>
<comment type="caution">
    <text evidence="15">The sequence shown here is derived from an EMBL/GenBank/DDBJ whole genome shotgun (WGS) entry which is preliminary data.</text>
</comment>
<dbReference type="InterPro" id="IPR013155">
    <property type="entry name" value="M/V/L/I-tRNA-synth_anticd-bd"/>
</dbReference>
<dbReference type="FunFam" id="3.40.50.620:FF:000077">
    <property type="entry name" value="Leucine--tRNA ligase"/>
    <property type="match status" value="1"/>
</dbReference>
<dbReference type="PRINTS" id="PR00985">
    <property type="entry name" value="TRNASYNTHLEU"/>
</dbReference>
<feature type="binding site" evidence="9">
    <location>
        <position position="671"/>
    </location>
    <ligand>
        <name>ATP</name>
        <dbReference type="ChEBI" id="CHEBI:30616"/>
    </ligand>
</feature>
<evidence type="ECO:0000259" key="13">
    <source>
        <dbReference type="Pfam" id="PF08264"/>
    </source>
</evidence>
<evidence type="ECO:0000256" key="7">
    <source>
        <dbReference type="ARBA" id="ARBA00023146"/>
    </source>
</evidence>
<dbReference type="SUPFAM" id="SSF52374">
    <property type="entry name" value="Nucleotidylyl transferase"/>
    <property type="match status" value="1"/>
</dbReference>
<comment type="similarity">
    <text evidence="1 9 10">Belongs to the class-I aminoacyl-tRNA synthetase family.</text>
</comment>
<dbReference type="CDD" id="cd07958">
    <property type="entry name" value="Anticodon_Ia_Leu_BEm"/>
    <property type="match status" value="1"/>
</dbReference>
<dbReference type="SUPFAM" id="SSF50677">
    <property type="entry name" value="ValRS/IleRS/LeuRS editing domain"/>
    <property type="match status" value="1"/>
</dbReference>
<feature type="domain" description="Methionyl/Valyl/Leucyl/Isoleucyl-tRNA synthetase anticodon-binding" evidence="13">
    <location>
        <begin position="745"/>
        <end position="888"/>
    </location>
</feature>
<dbReference type="GO" id="GO:0006429">
    <property type="term" value="P:leucyl-tRNA aminoacylation"/>
    <property type="evidence" value="ECO:0007669"/>
    <property type="project" value="UniProtKB-UniRule"/>
</dbReference>
<dbReference type="EC" id="6.1.1.4" evidence="9"/>
<dbReference type="InterPro" id="IPR009008">
    <property type="entry name" value="Val/Leu/Ile-tRNA-synth_edit"/>
</dbReference>
<protein>
    <recommendedName>
        <fullName evidence="9">Leucine--tRNA ligase</fullName>
        <ecNumber evidence="9">6.1.1.4</ecNumber>
    </recommendedName>
    <alternativeName>
        <fullName evidence="9">Leucyl-tRNA synthetase</fullName>
        <shortName evidence="9">LeuRS</shortName>
    </alternativeName>
</protein>
<gene>
    <name evidence="9" type="primary">leuS</name>
    <name evidence="15" type="ORF">COT62_01310</name>
</gene>
<dbReference type="SUPFAM" id="SSF47323">
    <property type="entry name" value="Anticodon-binding domain of a subclass of class I aminoacyl-tRNA synthetases"/>
    <property type="match status" value="1"/>
</dbReference>
<dbReference type="InterPro" id="IPR009080">
    <property type="entry name" value="tRNAsynth_Ia_anticodon-bd"/>
</dbReference>
<evidence type="ECO:0000256" key="2">
    <source>
        <dbReference type="ARBA" id="ARBA00022490"/>
    </source>
</evidence>
<keyword evidence="6 9" id="KW-0648">Protein biosynthesis</keyword>
<dbReference type="Gene3D" id="3.40.50.620">
    <property type="entry name" value="HUPs"/>
    <property type="match status" value="2"/>
</dbReference>
<comment type="caution">
    <text evidence="9">Lacks conserved residue(s) required for the propagation of feature annotation.</text>
</comment>
<evidence type="ECO:0000256" key="11">
    <source>
        <dbReference type="SAM" id="Coils"/>
    </source>
</evidence>
<feature type="domain" description="Aminoacyl-tRNA synthetase class Ia" evidence="12">
    <location>
        <begin position="14"/>
        <end position="213"/>
    </location>
</feature>
<dbReference type="AlphaFoldDB" id="A0A2H0WT92"/>
<keyword evidence="7 9" id="KW-0030">Aminoacyl-tRNA synthetase</keyword>
<dbReference type="PANTHER" id="PTHR43740:SF2">
    <property type="entry name" value="LEUCINE--TRNA LIGASE, MITOCHONDRIAL"/>
    <property type="match status" value="1"/>
</dbReference>
<evidence type="ECO:0000259" key="14">
    <source>
        <dbReference type="Pfam" id="PF13603"/>
    </source>
</evidence>
<dbReference type="InterPro" id="IPR002300">
    <property type="entry name" value="aa-tRNA-synth_Ia"/>
</dbReference>
<dbReference type="InterPro" id="IPR002302">
    <property type="entry name" value="Leu-tRNA-ligase"/>
</dbReference>
<evidence type="ECO:0000259" key="12">
    <source>
        <dbReference type="Pfam" id="PF00133"/>
    </source>
</evidence>
<dbReference type="Gene3D" id="1.10.730.10">
    <property type="entry name" value="Isoleucyl-tRNA Synthetase, Domain 1"/>
    <property type="match status" value="1"/>
</dbReference>
<dbReference type="Pfam" id="PF13603">
    <property type="entry name" value="tRNA-synt_1_2"/>
    <property type="match status" value="1"/>
</dbReference>
<dbReference type="GO" id="GO:0004823">
    <property type="term" value="F:leucine-tRNA ligase activity"/>
    <property type="evidence" value="ECO:0007669"/>
    <property type="project" value="UniProtKB-UniRule"/>
</dbReference>
<dbReference type="Gene3D" id="3.90.740.10">
    <property type="entry name" value="Valyl/Leucyl/Isoleucyl-tRNA synthetase, editing domain"/>
    <property type="match status" value="1"/>
</dbReference>
<dbReference type="NCBIfam" id="TIGR00396">
    <property type="entry name" value="leuS_bact"/>
    <property type="match status" value="1"/>
</dbReference>
<evidence type="ECO:0000256" key="10">
    <source>
        <dbReference type="RuleBase" id="RU363035"/>
    </source>
</evidence>
<feature type="domain" description="Aminoacyl-tRNA synthetase class Ia" evidence="12">
    <location>
        <begin position="633"/>
        <end position="708"/>
    </location>
</feature>
<dbReference type="GO" id="GO:0002161">
    <property type="term" value="F:aminoacyl-tRNA deacylase activity"/>
    <property type="evidence" value="ECO:0007669"/>
    <property type="project" value="InterPro"/>
</dbReference>
<proteinExistence type="inferred from homology"/>
<evidence type="ECO:0000256" key="1">
    <source>
        <dbReference type="ARBA" id="ARBA00005594"/>
    </source>
</evidence>
<evidence type="ECO:0000256" key="9">
    <source>
        <dbReference type="HAMAP-Rule" id="MF_00049"/>
    </source>
</evidence>
<name>A0A2H0WT92_9BACT</name>
<reference evidence="16" key="1">
    <citation type="submission" date="2017-09" db="EMBL/GenBank/DDBJ databases">
        <title>Depth-based differentiation of microbial function through sediment-hosted aquifers and enrichment of novel symbionts in the deep terrestrial subsurface.</title>
        <authorList>
            <person name="Probst A.J."/>
            <person name="Ladd B."/>
            <person name="Jarett J.K."/>
            <person name="Geller-Mcgrath D.E."/>
            <person name="Sieber C.M.K."/>
            <person name="Emerson J.B."/>
            <person name="Anantharaman K."/>
            <person name="Thomas B.C."/>
            <person name="Malmstrom R."/>
            <person name="Stieglmeier M."/>
            <person name="Klingl A."/>
            <person name="Woyke T."/>
            <person name="Ryan C.M."/>
            <person name="Banfield J.F."/>
        </authorList>
    </citation>
    <scope>NUCLEOTIDE SEQUENCE [LARGE SCALE GENOMIC DNA]</scope>
</reference>
<dbReference type="CDD" id="cd00812">
    <property type="entry name" value="LeuRS_core"/>
    <property type="match status" value="1"/>
</dbReference>
<dbReference type="InterPro" id="IPR014729">
    <property type="entry name" value="Rossmann-like_a/b/a_fold"/>
</dbReference>
<evidence type="ECO:0000256" key="5">
    <source>
        <dbReference type="ARBA" id="ARBA00022840"/>
    </source>
</evidence>
<dbReference type="GO" id="GO:0005524">
    <property type="term" value="F:ATP binding"/>
    <property type="evidence" value="ECO:0007669"/>
    <property type="project" value="UniProtKB-UniRule"/>
</dbReference>
<keyword evidence="4 9" id="KW-0547">Nucleotide-binding</keyword>
<comment type="catalytic activity">
    <reaction evidence="8 9">
        <text>tRNA(Leu) + L-leucine + ATP = L-leucyl-tRNA(Leu) + AMP + diphosphate</text>
        <dbReference type="Rhea" id="RHEA:11688"/>
        <dbReference type="Rhea" id="RHEA-COMP:9613"/>
        <dbReference type="Rhea" id="RHEA-COMP:9622"/>
        <dbReference type="ChEBI" id="CHEBI:30616"/>
        <dbReference type="ChEBI" id="CHEBI:33019"/>
        <dbReference type="ChEBI" id="CHEBI:57427"/>
        <dbReference type="ChEBI" id="CHEBI:78442"/>
        <dbReference type="ChEBI" id="CHEBI:78494"/>
        <dbReference type="ChEBI" id="CHEBI:456215"/>
        <dbReference type="EC" id="6.1.1.4"/>
    </reaction>
</comment>
<keyword evidence="3 9" id="KW-0436">Ligase</keyword>
<keyword evidence="5 9" id="KW-0067">ATP-binding</keyword>
<accession>A0A2H0WT92</accession>
<feature type="domain" description="Leucyl-tRNA synthetase editing" evidence="14">
    <location>
        <begin position="221"/>
        <end position="391"/>
    </location>
</feature>
<evidence type="ECO:0000313" key="16">
    <source>
        <dbReference type="Proteomes" id="UP000231198"/>
    </source>
</evidence>
<dbReference type="PROSITE" id="PS00178">
    <property type="entry name" value="AA_TRNA_LIGASE_I"/>
    <property type="match status" value="1"/>
</dbReference>
<feature type="coiled-coil region" evidence="11">
    <location>
        <begin position="746"/>
        <end position="796"/>
    </location>
</feature>
<evidence type="ECO:0000256" key="8">
    <source>
        <dbReference type="ARBA" id="ARBA00047469"/>
    </source>
</evidence>
<evidence type="ECO:0000256" key="3">
    <source>
        <dbReference type="ARBA" id="ARBA00022598"/>
    </source>
</evidence>
<dbReference type="Gene3D" id="3.10.20.590">
    <property type="match status" value="1"/>
</dbReference>
<keyword evidence="2 9" id="KW-0963">Cytoplasm</keyword>
<dbReference type="HAMAP" id="MF_00049_B">
    <property type="entry name" value="Leu_tRNA_synth_B"/>
    <property type="match status" value="1"/>
</dbReference>
<dbReference type="GO" id="GO:0005829">
    <property type="term" value="C:cytosol"/>
    <property type="evidence" value="ECO:0007669"/>
    <property type="project" value="TreeGrafter"/>
</dbReference>
<feature type="short sequence motif" description="'KMSKS' region" evidence="9">
    <location>
        <begin position="668"/>
        <end position="672"/>
    </location>
</feature>
<evidence type="ECO:0000256" key="4">
    <source>
        <dbReference type="ARBA" id="ARBA00022741"/>
    </source>
</evidence>
<comment type="subcellular location">
    <subcellularLocation>
        <location evidence="9">Cytoplasm</location>
    </subcellularLocation>
</comment>
<keyword evidence="11" id="KW-0175">Coiled coil</keyword>
<dbReference type="InterPro" id="IPR025709">
    <property type="entry name" value="Leu_tRNA-synth_edit"/>
</dbReference>
<dbReference type="Proteomes" id="UP000231198">
    <property type="component" value="Unassembled WGS sequence"/>
</dbReference>
<organism evidence="15 16">
    <name type="scientific">Candidatus Roizmanbacteria bacterium CG09_land_8_20_14_0_10_41_9</name>
    <dbReference type="NCBI Taxonomy" id="1974850"/>
    <lineage>
        <taxon>Bacteria</taxon>
        <taxon>Candidatus Roizmaniibacteriota</taxon>
    </lineage>
</organism>
<dbReference type="InterPro" id="IPR001412">
    <property type="entry name" value="aa-tRNA-synth_I_CS"/>
</dbReference>
<evidence type="ECO:0000313" key="15">
    <source>
        <dbReference type="EMBL" id="PIS15880.1"/>
    </source>
</evidence>